<comment type="subcellular location">
    <subcellularLocation>
        <location evidence="1 10">Cell membrane</location>
        <topology evidence="1 10">Multi-pass membrane protein</topology>
    </subcellularLocation>
</comment>
<keyword evidence="2 10" id="KW-1003">Cell membrane</keyword>
<dbReference type="GO" id="GO:0004984">
    <property type="term" value="F:olfactory receptor activity"/>
    <property type="evidence" value="ECO:0007669"/>
    <property type="project" value="InterPro"/>
</dbReference>
<feature type="domain" description="G-protein coupled receptors family 1 profile" evidence="11">
    <location>
        <begin position="41"/>
        <end position="294"/>
    </location>
</feature>
<evidence type="ECO:0000256" key="5">
    <source>
        <dbReference type="ARBA" id="ARBA00022725"/>
    </source>
</evidence>
<evidence type="ECO:0000256" key="4">
    <source>
        <dbReference type="ARBA" id="ARBA00022692"/>
    </source>
</evidence>
<reference evidence="12" key="1">
    <citation type="journal article" date="2019" name="Gigascience">
        <title>High-coverage genomes to elucidate the evolution of penguins.</title>
        <authorList>
            <person name="Pan H."/>
            <person name="Cole T.L."/>
            <person name="Bi X."/>
            <person name="Fang M."/>
            <person name="Zhou C."/>
            <person name="Yang Z."/>
            <person name="Ksepka D.T."/>
            <person name="Hart T."/>
            <person name="Bouzat J.L."/>
            <person name="Argilla L.S."/>
            <person name="Bertelsen M.F."/>
            <person name="Boersma P.D."/>
            <person name="Bost C.A."/>
            <person name="Cherel Y."/>
            <person name="Dann P."/>
            <person name="Fiddaman S.R."/>
            <person name="Howard P."/>
            <person name="Labuschagne K."/>
            <person name="Mattern T."/>
            <person name="Miller G."/>
            <person name="Parker P."/>
            <person name="Phillips R.A."/>
            <person name="Quillfeldt P."/>
            <person name="Ryan P.G."/>
            <person name="Taylor H."/>
            <person name="Thompson D.R."/>
            <person name="Young M.J."/>
            <person name="Ellegaard M.R."/>
            <person name="Gilbert M.T.P."/>
            <person name="Sinding M.S."/>
            <person name="Pacheco G."/>
            <person name="Shepherd L.D."/>
            <person name="Tennyson A.J.D."/>
            <person name="Grosser S."/>
            <person name="Kay E."/>
            <person name="Nupen L.J."/>
            <person name="Ellenberg U."/>
            <person name="Houston D.M."/>
            <person name="Reeve A.H."/>
            <person name="Johnson K."/>
            <person name="Masello J.F."/>
            <person name="Stracke T."/>
            <person name="McKinlay B."/>
            <person name="Borboroglu P.G."/>
            <person name="Zhang D.X."/>
            <person name="Zhang G."/>
        </authorList>
    </citation>
    <scope>NUCLEOTIDE SEQUENCE</scope>
    <source>
        <strain evidence="12">KP FORT 001</strain>
    </source>
</reference>
<dbReference type="CDD" id="cd15225">
    <property type="entry name" value="7tmA_OR10A-like"/>
    <property type="match status" value="1"/>
</dbReference>
<dbReference type="Pfam" id="PF13853">
    <property type="entry name" value="7tm_4"/>
    <property type="match status" value="1"/>
</dbReference>
<keyword evidence="7 10" id="KW-0472">Membrane</keyword>
<keyword evidence="9 12" id="KW-0675">Receptor</keyword>
<dbReference type="InterPro" id="IPR000276">
    <property type="entry name" value="GPCR_Rhodpsn"/>
</dbReference>
<dbReference type="SUPFAM" id="SSF81321">
    <property type="entry name" value="Family A G protein-coupled receptor-like"/>
    <property type="match status" value="1"/>
</dbReference>
<evidence type="ECO:0000259" key="11">
    <source>
        <dbReference type="PROSITE" id="PS50262"/>
    </source>
</evidence>
<evidence type="ECO:0000256" key="6">
    <source>
        <dbReference type="ARBA" id="ARBA00022989"/>
    </source>
</evidence>
<feature type="non-terminal residue" evidence="12">
    <location>
        <position position="1"/>
    </location>
</feature>
<feature type="transmembrane region" description="Helical" evidence="10">
    <location>
        <begin position="241"/>
        <end position="265"/>
    </location>
</feature>
<keyword evidence="13" id="KW-1185">Reference proteome</keyword>
<feature type="transmembrane region" description="Helical" evidence="10">
    <location>
        <begin position="146"/>
        <end position="164"/>
    </location>
</feature>
<evidence type="ECO:0000256" key="8">
    <source>
        <dbReference type="ARBA" id="ARBA00023224"/>
    </source>
</evidence>
<feature type="transmembrane region" description="Helical" evidence="10">
    <location>
        <begin position="277"/>
        <end position="296"/>
    </location>
</feature>
<evidence type="ECO:0000313" key="13">
    <source>
        <dbReference type="Proteomes" id="UP000751161"/>
    </source>
</evidence>
<keyword evidence="5 10" id="KW-0552">Olfaction</keyword>
<evidence type="ECO:0000256" key="3">
    <source>
        <dbReference type="ARBA" id="ARBA00022606"/>
    </source>
</evidence>
<keyword evidence="8 9" id="KW-0807">Transducer</keyword>
<evidence type="ECO:0000256" key="2">
    <source>
        <dbReference type="ARBA" id="ARBA00022475"/>
    </source>
</evidence>
<dbReference type="FunFam" id="1.20.1070.10:FF:000001">
    <property type="entry name" value="Olfactory receptor"/>
    <property type="match status" value="1"/>
</dbReference>
<organism evidence="12 13">
    <name type="scientific">Aptenodytes patagonicus</name>
    <name type="common">King penguin</name>
    <dbReference type="NCBI Taxonomy" id="9234"/>
    <lineage>
        <taxon>Eukaryota</taxon>
        <taxon>Metazoa</taxon>
        <taxon>Chordata</taxon>
        <taxon>Craniata</taxon>
        <taxon>Vertebrata</taxon>
        <taxon>Euteleostomi</taxon>
        <taxon>Archelosauria</taxon>
        <taxon>Archosauria</taxon>
        <taxon>Dinosauria</taxon>
        <taxon>Saurischia</taxon>
        <taxon>Theropoda</taxon>
        <taxon>Coelurosauria</taxon>
        <taxon>Aves</taxon>
        <taxon>Neognathae</taxon>
        <taxon>Neoaves</taxon>
        <taxon>Aequornithes</taxon>
        <taxon>Sphenisciformes</taxon>
        <taxon>Spheniscidae</taxon>
        <taxon>Aptenodytes</taxon>
    </lineage>
</organism>
<sequence>LNLGNITRVTQFILLGFSHLAQLQLLPSVVVLLVFTVTMMGNILIVLIATVDPALHTPMYYFLKNWSLTEICYSLDIVPKMLINLLSERNTSSFTACALQLNLIILFIMSECFLLAIMACDRYVAVCHPLHYAIIMTKKTCRQMSAVAWLSGFPVAAGLAGWLFSMPFCKSNKVNHFFCDISPVLKLVCSDTYVFELLVFIATLLIMVLPFILIVISYIYIIESENHTIVWMPMAESRQSVFSTCAAHLVVVTLFYCTTCLIHLHPKSSLSPNNKKLVSLSYAAITPMLNPVIYSLRNSDIREALWRAFGRKMLSERLTTLSFF</sequence>
<evidence type="ECO:0000256" key="9">
    <source>
        <dbReference type="RuleBase" id="RU000688"/>
    </source>
</evidence>
<gene>
    <name evidence="12" type="primary">OR10A7</name>
    <name evidence="12" type="ORF">FQA23_0013179</name>
</gene>
<dbReference type="PRINTS" id="PR00237">
    <property type="entry name" value="GPCRRHODOPSN"/>
</dbReference>
<dbReference type="EMBL" id="VULM01001645">
    <property type="protein sequence ID" value="KAF1667870.1"/>
    <property type="molecule type" value="Genomic_DNA"/>
</dbReference>
<comment type="caution">
    <text evidence="12">The sequence shown here is derived from an EMBL/GenBank/DDBJ whole genome shotgun (WGS) entry which is preliminary data.</text>
</comment>
<feature type="transmembrane region" description="Helical" evidence="10">
    <location>
        <begin position="103"/>
        <end position="125"/>
    </location>
</feature>
<keyword evidence="6 10" id="KW-1133">Transmembrane helix</keyword>
<dbReference type="InterPro" id="IPR017452">
    <property type="entry name" value="GPCR_Rhodpsn_7TM"/>
</dbReference>
<accession>A0A8J4PGY3</accession>
<dbReference type="Proteomes" id="UP000751161">
    <property type="component" value="Unassembled WGS sequence"/>
</dbReference>
<keyword evidence="3 10" id="KW-0716">Sensory transduction</keyword>
<dbReference type="GO" id="GO:0004930">
    <property type="term" value="F:G protein-coupled receptor activity"/>
    <property type="evidence" value="ECO:0007669"/>
    <property type="project" value="UniProtKB-KW"/>
</dbReference>
<evidence type="ECO:0000256" key="7">
    <source>
        <dbReference type="ARBA" id="ARBA00023136"/>
    </source>
</evidence>
<evidence type="ECO:0000256" key="1">
    <source>
        <dbReference type="ARBA" id="ARBA00004651"/>
    </source>
</evidence>
<dbReference type="PANTHER" id="PTHR26453">
    <property type="entry name" value="OLFACTORY RECEPTOR"/>
    <property type="match status" value="1"/>
</dbReference>
<proteinExistence type="inferred from homology"/>
<evidence type="ECO:0000313" key="12">
    <source>
        <dbReference type="EMBL" id="KAF1667870.1"/>
    </source>
</evidence>
<evidence type="ECO:0000256" key="10">
    <source>
        <dbReference type="RuleBase" id="RU363047"/>
    </source>
</evidence>
<comment type="similarity">
    <text evidence="9">Belongs to the G-protein coupled receptor 1 family.</text>
</comment>
<dbReference type="GO" id="GO:0005886">
    <property type="term" value="C:plasma membrane"/>
    <property type="evidence" value="ECO:0007669"/>
    <property type="project" value="UniProtKB-SubCell"/>
</dbReference>
<dbReference type="PROSITE" id="PS00237">
    <property type="entry name" value="G_PROTEIN_RECEP_F1_1"/>
    <property type="match status" value="1"/>
</dbReference>
<protein>
    <recommendedName>
        <fullName evidence="10">Olfactory receptor</fullName>
    </recommendedName>
</protein>
<name>A0A8J4PGY3_APTPA</name>
<dbReference type="PRINTS" id="PR00245">
    <property type="entry name" value="OLFACTORYR"/>
</dbReference>
<feature type="transmembrane region" description="Helical" evidence="10">
    <location>
        <begin position="25"/>
        <end position="49"/>
    </location>
</feature>
<dbReference type="InterPro" id="IPR000725">
    <property type="entry name" value="Olfact_rcpt"/>
</dbReference>
<dbReference type="Gene3D" id="1.20.1070.10">
    <property type="entry name" value="Rhodopsin 7-helix transmembrane proteins"/>
    <property type="match status" value="1"/>
</dbReference>
<dbReference type="AlphaFoldDB" id="A0A8J4PGY3"/>
<feature type="non-terminal residue" evidence="12">
    <location>
        <position position="324"/>
    </location>
</feature>
<keyword evidence="4 9" id="KW-0812">Transmembrane</keyword>
<keyword evidence="9" id="KW-0297">G-protein coupled receptor</keyword>
<feature type="transmembrane region" description="Helical" evidence="10">
    <location>
        <begin position="197"/>
        <end position="221"/>
    </location>
</feature>
<dbReference type="PROSITE" id="PS50262">
    <property type="entry name" value="G_PROTEIN_RECEP_F1_2"/>
    <property type="match status" value="1"/>
</dbReference>